<evidence type="ECO:0000256" key="1">
    <source>
        <dbReference type="SAM" id="MobiDB-lite"/>
    </source>
</evidence>
<name>F4R654_MELLP</name>
<feature type="region of interest" description="Disordered" evidence="1">
    <location>
        <begin position="1"/>
        <end position="50"/>
    </location>
</feature>
<organism evidence="3">
    <name type="scientific">Melampsora larici-populina (strain 98AG31 / pathotype 3-4-7)</name>
    <name type="common">Poplar leaf rust fungus</name>
    <dbReference type="NCBI Taxonomy" id="747676"/>
    <lineage>
        <taxon>Eukaryota</taxon>
        <taxon>Fungi</taxon>
        <taxon>Dikarya</taxon>
        <taxon>Basidiomycota</taxon>
        <taxon>Pucciniomycotina</taxon>
        <taxon>Pucciniomycetes</taxon>
        <taxon>Pucciniales</taxon>
        <taxon>Melampsoraceae</taxon>
        <taxon>Melampsora</taxon>
    </lineage>
</organism>
<evidence type="ECO:0000313" key="3">
    <source>
        <dbReference type="Proteomes" id="UP000001072"/>
    </source>
</evidence>
<sequence length="143" mass="16171">MLPPQEFFNADDNHNAPEEAETNHGSEDDEYTDDVPDYNDQSENQTDNLEPTFEVAPDLTSSYHTTASRKHAICLNDLISKANFISRCVVRSVAWRRHFSGIASIMNLKVLPLTPGYNATCWNTEFDSLNWSVQACKLMISNL</sequence>
<reference evidence="3" key="1">
    <citation type="journal article" date="2011" name="Proc. Natl. Acad. Sci. U.S.A.">
        <title>Obligate biotrophy features unraveled by the genomic analysis of rust fungi.</title>
        <authorList>
            <person name="Duplessis S."/>
            <person name="Cuomo C.A."/>
            <person name="Lin Y.-C."/>
            <person name="Aerts A."/>
            <person name="Tisserant E."/>
            <person name="Veneault-Fourrey C."/>
            <person name="Joly D.L."/>
            <person name="Hacquard S."/>
            <person name="Amselem J."/>
            <person name="Cantarel B.L."/>
            <person name="Chiu R."/>
            <person name="Coutinho P.M."/>
            <person name="Feau N."/>
            <person name="Field M."/>
            <person name="Frey P."/>
            <person name="Gelhaye E."/>
            <person name="Goldberg J."/>
            <person name="Grabherr M.G."/>
            <person name="Kodira C.D."/>
            <person name="Kohler A."/>
            <person name="Kuees U."/>
            <person name="Lindquist E.A."/>
            <person name="Lucas S.M."/>
            <person name="Mago R."/>
            <person name="Mauceli E."/>
            <person name="Morin E."/>
            <person name="Murat C."/>
            <person name="Pangilinan J.L."/>
            <person name="Park R."/>
            <person name="Pearson M."/>
            <person name="Quesneville H."/>
            <person name="Rouhier N."/>
            <person name="Sakthikumar S."/>
            <person name="Salamov A.A."/>
            <person name="Schmutz J."/>
            <person name="Selles B."/>
            <person name="Shapiro H."/>
            <person name="Tanguay P."/>
            <person name="Tuskan G.A."/>
            <person name="Henrissat B."/>
            <person name="Van de Peer Y."/>
            <person name="Rouze P."/>
            <person name="Ellis J.G."/>
            <person name="Dodds P.N."/>
            <person name="Schein J.E."/>
            <person name="Zhong S."/>
            <person name="Hamelin R.C."/>
            <person name="Grigoriev I.V."/>
            <person name="Szabo L.J."/>
            <person name="Martin F."/>
        </authorList>
    </citation>
    <scope>NUCLEOTIDE SEQUENCE [LARGE SCALE GENOMIC DNA]</scope>
    <source>
        <strain evidence="3">98AG31 / pathotype 3-4-7</strain>
    </source>
</reference>
<evidence type="ECO:0000313" key="2">
    <source>
        <dbReference type="EMBL" id="EGG11826.1"/>
    </source>
</evidence>
<dbReference type="VEuPathDB" id="FungiDB:MELLADRAFT_58847"/>
<gene>
    <name evidence="2" type="ORF">MELLADRAFT_58847</name>
</gene>
<protein>
    <submittedName>
        <fullName evidence="2">Uncharacterized protein</fullName>
    </submittedName>
</protein>
<dbReference type="GeneID" id="18929242"/>
<dbReference type="InParanoid" id="F4R654"/>
<keyword evidence="3" id="KW-1185">Reference proteome</keyword>
<dbReference type="RefSeq" id="XP_007404201.1">
    <property type="nucleotide sequence ID" value="XM_007404139.1"/>
</dbReference>
<dbReference type="HOGENOM" id="CLU_121060_0_0_1"/>
<dbReference type="EMBL" id="GL883091">
    <property type="protein sequence ID" value="EGG11826.1"/>
    <property type="molecule type" value="Genomic_DNA"/>
</dbReference>
<proteinExistence type="predicted"/>
<dbReference type="AlphaFoldDB" id="F4R654"/>
<dbReference type="KEGG" id="mlr:MELLADRAFT_58847"/>
<feature type="compositionally biased region" description="Basic and acidic residues" evidence="1">
    <location>
        <begin position="11"/>
        <end position="26"/>
    </location>
</feature>
<accession>F4R654</accession>
<dbReference type="Proteomes" id="UP000001072">
    <property type="component" value="Unassembled WGS sequence"/>
</dbReference>
<feature type="compositionally biased region" description="Polar residues" evidence="1">
    <location>
        <begin position="39"/>
        <end position="49"/>
    </location>
</feature>
<feature type="compositionally biased region" description="Acidic residues" evidence="1">
    <location>
        <begin position="27"/>
        <end position="37"/>
    </location>
</feature>